<sequence>MQTEPQHAPGRSPSRRKSRFTFFVSRRKAGPSRTGSIARRSTLGRATSVKHSRFGSVRDRARASKAFDLAKDDEGIPEAVETTSSSRDCAIVSQERQEGKQTSLSSPQVPPPPAMPTNKNSPLPPVPGAAPKGGLFKRLTTKLHRQHAPAPPQRSFTVPSRPVPLAAATHASTSAQGTTKEKRRATMKLPPLPKPQAPRSTRVNEFTSAQHREAALRAVGLVPARYRDKAGNTLPLSEQEAQMDERFSVLVHEPVWEESEGESEAKQIREAWLRRNVDNEVSESGSERESAAGEDSAVFRNMRTSVMKPQLVEDHPTPPLSPSKAEYGDALPERSLEQSTVDPTAIPLPASPASPRSTHSTPSRGSEEKVTQWLRRTPTASPTKVTDFTQSEKDLVSHEDDDFFARLPALSALPTTRYR</sequence>
<accession>A0ACC1RUV5</accession>
<name>A0ACC1RUV5_9APHY</name>
<keyword evidence="2" id="KW-1185">Reference proteome</keyword>
<comment type="caution">
    <text evidence="1">The sequence shown here is derived from an EMBL/GenBank/DDBJ whole genome shotgun (WGS) entry which is preliminary data.</text>
</comment>
<dbReference type="Proteomes" id="UP001148662">
    <property type="component" value="Unassembled WGS sequence"/>
</dbReference>
<dbReference type="EMBL" id="JANHOG010002188">
    <property type="protein sequence ID" value="KAJ3526155.1"/>
    <property type="molecule type" value="Genomic_DNA"/>
</dbReference>
<organism evidence="1 2">
    <name type="scientific">Phlebia brevispora</name>
    <dbReference type="NCBI Taxonomy" id="194682"/>
    <lineage>
        <taxon>Eukaryota</taxon>
        <taxon>Fungi</taxon>
        <taxon>Dikarya</taxon>
        <taxon>Basidiomycota</taxon>
        <taxon>Agaricomycotina</taxon>
        <taxon>Agaricomycetes</taxon>
        <taxon>Polyporales</taxon>
        <taxon>Meruliaceae</taxon>
        <taxon>Phlebia</taxon>
    </lineage>
</organism>
<protein>
    <submittedName>
        <fullName evidence="1">Uncharacterized protein</fullName>
    </submittedName>
</protein>
<reference evidence="1" key="1">
    <citation type="submission" date="2022-07" db="EMBL/GenBank/DDBJ databases">
        <title>Genome Sequence of Phlebia brevispora.</title>
        <authorList>
            <person name="Buettner E."/>
        </authorList>
    </citation>
    <scope>NUCLEOTIDE SEQUENCE</scope>
    <source>
        <strain evidence="1">MPL23</strain>
    </source>
</reference>
<evidence type="ECO:0000313" key="2">
    <source>
        <dbReference type="Proteomes" id="UP001148662"/>
    </source>
</evidence>
<evidence type="ECO:0000313" key="1">
    <source>
        <dbReference type="EMBL" id="KAJ3526155.1"/>
    </source>
</evidence>
<gene>
    <name evidence="1" type="ORF">NM688_g8294</name>
</gene>
<proteinExistence type="predicted"/>